<keyword evidence="3" id="KW-0324">Glycolysis</keyword>
<dbReference type="GO" id="GO:0005829">
    <property type="term" value="C:cytosol"/>
    <property type="evidence" value="ECO:0007669"/>
    <property type="project" value="TreeGrafter"/>
</dbReference>
<dbReference type="UniPathway" id="UPA00109">
    <property type="reaction ID" value="UER00189"/>
</dbReference>
<keyword evidence="2 3" id="KW-0413">Isomerase</keyword>
<comment type="caution">
    <text evidence="4">The sequence shown here is derived from an EMBL/GenBank/DDBJ whole genome shotgun (WGS) entry which is preliminary data.</text>
</comment>
<dbReference type="InterPro" id="IPR000652">
    <property type="entry name" value="Triosephosphate_isomerase"/>
</dbReference>
<proteinExistence type="inferred from homology"/>
<gene>
    <name evidence="4" type="ORF">CEO22_41</name>
</gene>
<dbReference type="PROSITE" id="PS51440">
    <property type="entry name" value="TIM_2"/>
    <property type="match status" value="1"/>
</dbReference>
<dbReference type="EC" id="5.3.1.1" evidence="3"/>
<comment type="subcellular location">
    <subcellularLocation>
        <location evidence="3">Cytoplasm</location>
    </subcellularLocation>
</comment>
<keyword evidence="3" id="KW-0963">Cytoplasm</keyword>
<dbReference type="GO" id="GO:0004807">
    <property type="term" value="F:triose-phosphate isomerase activity"/>
    <property type="evidence" value="ECO:0007669"/>
    <property type="project" value="UniProtKB-EC"/>
</dbReference>
<dbReference type="PANTHER" id="PTHR21139:SF42">
    <property type="entry name" value="TRIOSEPHOSPHATE ISOMERASE"/>
    <property type="match status" value="1"/>
</dbReference>
<dbReference type="CDD" id="cd00311">
    <property type="entry name" value="TIM"/>
    <property type="match status" value="1"/>
</dbReference>
<dbReference type="GO" id="GO:0019563">
    <property type="term" value="P:glycerol catabolic process"/>
    <property type="evidence" value="ECO:0007669"/>
    <property type="project" value="TreeGrafter"/>
</dbReference>
<dbReference type="AlphaFoldDB" id="A0A554JDT3"/>
<evidence type="ECO:0000256" key="1">
    <source>
        <dbReference type="ARBA" id="ARBA00007422"/>
    </source>
</evidence>
<dbReference type="UniPathway" id="UPA00138"/>
<dbReference type="InterPro" id="IPR013785">
    <property type="entry name" value="Aldolase_TIM"/>
</dbReference>
<evidence type="ECO:0000313" key="4">
    <source>
        <dbReference type="EMBL" id="TSC66563.1"/>
    </source>
</evidence>
<dbReference type="EMBL" id="VMFD01000002">
    <property type="protein sequence ID" value="TSC66563.1"/>
    <property type="molecule type" value="Genomic_DNA"/>
</dbReference>
<comment type="pathway">
    <text evidence="3">Carbohydrate degradation; glycolysis; D-glyceraldehyde 3-phosphate from glycerone phosphate: step 1/1.</text>
</comment>
<accession>A0A554JDT3</accession>
<sequence length="261" mass="28287">MKYYLNLKLYPQASDLILLGQGYLQLLKQYPELELTVAPPVVWLASVGQAWRGQSSAHRRLHLMSQALDPLTEADQFGAATGAISAGQLAGLAQAVLIGHSESRARHPGQSQPERLGLAIRQALKAGLEPVYCLGEAKPPAWQRADFEPETHLYQQLNELEQLRNQIDLNQVVIAYEPIFAISGSNRSATPIESAYLAEVMTVMQRDFTAKAWLYGGSVKAAQAAELASTGIDGFLIGSASLKLAELTAIIQNAESVAAHQ</sequence>
<dbReference type="PANTHER" id="PTHR21139">
    <property type="entry name" value="TRIOSEPHOSPHATE ISOMERASE"/>
    <property type="match status" value="1"/>
</dbReference>
<dbReference type="SUPFAM" id="SSF51351">
    <property type="entry name" value="Triosephosphate isomerase (TIM)"/>
    <property type="match status" value="1"/>
</dbReference>
<keyword evidence="3" id="KW-0312">Gluconeogenesis</keyword>
<dbReference type="InterPro" id="IPR035990">
    <property type="entry name" value="TIM_sf"/>
</dbReference>
<evidence type="ECO:0000313" key="5">
    <source>
        <dbReference type="Proteomes" id="UP000316253"/>
    </source>
</evidence>
<dbReference type="Gene3D" id="3.20.20.70">
    <property type="entry name" value="Aldolase class I"/>
    <property type="match status" value="1"/>
</dbReference>
<comment type="pathway">
    <text evidence="3">Carbohydrate biosynthesis; gluconeogenesis.</text>
</comment>
<dbReference type="GO" id="GO:0006096">
    <property type="term" value="P:glycolytic process"/>
    <property type="evidence" value="ECO:0007669"/>
    <property type="project" value="UniProtKB-UniPathway"/>
</dbReference>
<comment type="subunit">
    <text evidence="3">Homodimer.</text>
</comment>
<comment type="similarity">
    <text evidence="1 3">Belongs to the triosephosphate isomerase family.</text>
</comment>
<dbReference type="GO" id="GO:0006094">
    <property type="term" value="P:gluconeogenesis"/>
    <property type="evidence" value="ECO:0007669"/>
    <property type="project" value="UniProtKB-UniPathway"/>
</dbReference>
<dbReference type="Pfam" id="PF00121">
    <property type="entry name" value="TIM"/>
    <property type="match status" value="1"/>
</dbReference>
<evidence type="ECO:0000256" key="3">
    <source>
        <dbReference type="RuleBase" id="RU363013"/>
    </source>
</evidence>
<organism evidence="4 5">
    <name type="scientific">Candidatus Berkelbacteria bacterium Gr01-1014_85</name>
    <dbReference type="NCBI Taxonomy" id="2017150"/>
    <lineage>
        <taxon>Bacteria</taxon>
        <taxon>Candidatus Berkelbacteria</taxon>
    </lineage>
</organism>
<name>A0A554JDT3_9BACT</name>
<dbReference type="GO" id="GO:0046166">
    <property type="term" value="P:glyceraldehyde-3-phosphate biosynthetic process"/>
    <property type="evidence" value="ECO:0007669"/>
    <property type="project" value="TreeGrafter"/>
</dbReference>
<reference evidence="4 5" key="1">
    <citation type="submission" date="2017-08" db="EMBL/GenBank/DDBJ databases">
        <title>Mechanisms for carbon and nitrogen cycling indicate functional differentiation within the Candidate Phyla Radiation.</title>
        <authorList>
            <person name="Danczak R.E."/>
            <person name="Johnston M.D."/>
            <person name="Kenah C."/>
            <person name="Slattery M."/>
            <person name="Wrighton K.C."/>
            <person name="Wilkins M.J."/>
        </authorList>
    </citation>
    <scope>NUCLEOTIDE SEQUENCE [LARGE SCALE GENOMIC DNA]</scope>
    <source>
        <strain evidence="4">Gr01-1014_85</strain>
    </source>
</reference>
<dbReference type="Proteomes" id="UP000316253">
    <property type="component" value="Unassembled WGS sequence"/>
</dbReference>
<evidence type="ECO:0000256" key="2">
    <source>
        <dbReference type="ARBA" id="ARBA00023235"/>
    </source>
</evidence>
<protein>
    <recommendedName>
        <fullName evidence="3">Triosephosphate isomerase</fullName>
        <ecNumber evidence="3">5.3.1.1</ecNumber>
    </recommendedName>
</protein>
<comment type="catalytic activity">
    <reaction evidence="3">
        <text>D-glyceraldehyde 3-phosphate = dihydroxyacetone phosphate</text>
        <dbReference type="Rhea" id="RHEA:18585"/>
        <dbReference type="ChEBI" id="CHEBI:57642"/>
        <dbReference type="ChEBI" id="CHEBI:59776"/>
        <dbReference type="EC" id="5.3.1.1"/>
    </reaction>
</comment>